<organism evidence="1 2">
    <name type="scientific">Conger conger</name>
    <name type="common">Conger eel</name>
    <name type="synonym">Muraena conger</name>
    <dbReference type="NCBI Taxonomy" id="82655"/>
    <lineage>
        <taxon>Eukaryota</taxon>
        <taxon>Metazoa</taxon>
        <taxon>Chordata</taxon>
        <taxon>Craniata</taxon>
        <taxon>Vertebrata</taxon>
        <taxon>Euteleostomi</taxon>
        <taxon>Actinopterygii</taxon>
        <taxon>Neopterygii</taxon>
        <taxon>Teleostei</taxon>
        <taxon>Anguilliformes</taxon>
        <taxon>Congridae</taxon>
        <taxon>Conger</taxon>
    </lineage>
</organism>
<feature type="non-terminal residue" evidence="1">
    <location>
        <position position="1"/>
    </location>
</feature>
<evidence type="ECO:0000313" key="2">
    <source>
        <dbReference type="Proteomes" id="UP001152803"/>
    </source>
</evidence>
<accession>A0A9Q1HZD8</accession>
<evidence type="ECO:0000313" key="1">
    <source>
        <dbReference type="EMBL" id="KAJ8271287.1"/>
    </source>
</evidence>
<dbReference type="Proteomes" id="UP001152803">
    <property type="component" value="Unassembled WGS sequence"/>
</dbReference>
<reference evidence="1" key="1">
    <citation type="journal article" date="2023" name="Science">
        <title>Genome structures resolve the early diversification of teleost fishes.</title>
        <authorList>
            <person name="Parey E."/>
            <person name="Louis A."/>
            <person name="Montfort J."/>
            <person name="Bouchez O."/>
            <person name="Roques C."/>
            <person name="Iampietro C."/>
            <person name="Lluch J."/>
            <person name="Castinel A."/>
            <person name="Donnadieu C."/>
            <person name="Desvignes T."/>
            <person name="Floi Bucao C."/>
            <person name="Jouanno E."/>
            <person name="Wen M."/>
            <person name="Mejri S."/>
            <person name="Dirks R."/>
            <person name="Jansen H."/>
            <person name="Henkel C."/>
            <person name="Chen W.J."/>
            <person name="Zahm M."/>
            <person name="Cabau C."/>
            <person name="Klopp C."/>
            <person name="Thompson A.W."/>
            <person name="Robinson-Rechavi M."/>
            <person name="Braasch I."/>
            <person name="Lecointre G."/>
            <person name="Bobe J."/>
            <person name="Postlethwait J.H."/>
            <person name="Berthelot C."/>
            <person name="Roest Crollius H."/>
            <person name="Guiguen Y."/>
        </authorList>
    </citation>
    <scope>NUCLEOTIDE SEQUENCE</scope>
    <source>
        <strain evidence="1">Concon-B</strain>
    </source>
</reference>
<comment type="caution">
    <text evidence="1">The sequence shown here is derived from an EMBL/GenBank/DDBJ whole genome shotgun (WGS) entry which is preliminary data.</text>
</comment>
<name>A0A9Q1HZD8_CONCO</name>
<dbReference type="EMBL" id="JAFJMO010000007">
    <property type="protein sequence ID" value="KAJ8271287.1"/>
    <property type="molecule type" value="Genomic_DNA"/>
</dbReference>
<keyword evidence="2" id="KW-1185">Reference proteome</keyword>
<gene>
    <name evidence="1" type="ORF">COCON_G00101460</name>
</gene>
<proteinExistence type="predicted"/>
<sequence>KLSNKPASCARESVRQVVQPLERKQKRWLLEIEVPVKISVFNVDSNVVEYRVGSDSTEDDVVSDREYSSFFPKMAKHCEFVWNSA</sequence>
<dbReference type="AlphaFoldDB" id="A0A9Q1HZD8"/>
<protein>
    <submittedName>
        <fullName evidence="1">Uncharacterized protein</fullName>
    </submittedName>
</protein>